<dbReference type="Gene3D" id="3.90.1200.10">
    <property type="match status" value="1"/>
</dbReference>
<gene>
    <name evidence="1" type="ORF">EI97DRAFT_446381</name>
</gene>
<dbReference type="OrthoDB" id="10003767at2759"/>
<protein>
    <recommendedName>
        <fullName evidence="3">Aminoglycoside phosphotransferase domain-containing protein</fullName>
    </recommendedName>
</protein>
<evidence type="ECO:0000313" key="2">
    <source>
        <dbReference type="Proteomes" id="UP000800097"/>
    </source>
</evidence>
<dbReference type="EMBL" id="ML986534">
    <property type="protein sequence ID" value="KAF2271709.1"/>
    <property type="molecule type" value="Genomic_DNA"/>
</dbReference>
<evidence type="ECO:0000313" key="1">
    <source>
        <dbReference type="EMBL" id="KAF2271709.1"/>
    </source>
</evidence>
<keyword evidence="2" id="KW-1185">Reference proteome</keyword>
<reference evidence="1" key="1">
    <citation type="journal article" date="2020" name="Stud. Mycol.">
        <title>101 Dothideomycetes genomes: a test case for predicting lifestyles and emergence of pathogens.</title>
        <authorList>
            <person name="Haridas S."/>
            <person name="Albert R."/>
            <person name="Binder M."/>
            <person name="Bloem J."/>
            <person name="Labutti K."/>
            <person name="Salamov A."/>
            <person name="Andreopoulos B."/>
            <person name="Baker S."/>
            <person name="Barry K."/>
            <person name="Bills G."/>
            <person name="Bluhm B."/>
            <person name="Cannon C."/>
            <person name="Castanera R."/>
            <person name="Culley D."/>
            <person name="Daum C."/>
            <person name="Ezra D."/>
            <person name="Gonzalez J."/>
            <person name="Henrissat B."/>
            <person name="Kuo A."/>
            <person name="Liang C."/>
            <person name="Lipzen A."/>
            <person name="Lutzoni F."/>
            <person name="Magnuson J."/>
            <person name="Mondo S."/>
            <person name="Nolan M."/>
            <person name="Ohm R."/>
            <person name="Pangilinan J."/>
            <person name="Park H.-J."/>
            <person name="Ramirez L."/>
            <person name="Alfaro M."/>
            <person name="Sun H."/>
            <person name="Tritt A."/>
            <person name="Yoshinaga Y."/>
            <person name="Zwiers L.-H."/>
            <person name="Turgeon B."/>
            <person name="Goodwin S."/>
            <person name="Spatafora J."/>
            <person name="Crous P."/>
            <person name="Grigoriev I."/>
        </authorList>
    </citation>
    <scope>NUCLEOTIDE SEQUENCE</scope>
    <source>
        <strain evidence="1">CBS 379.55</strain>
    </source>
</reference>
<dbReference type="InterPro" id="IPR051035">
    <property type="entry name" value="Mito_inheritance_9"/>
</dbReference>
<sequence>MELIRGNNLGDIWFDLSEKARITVVTKLVELESRLFALDLPASGSLYYTKDLQAGSSKVGVAISNSAGDGDFCIGPDTRLSMWHGKRSDIQVDRGPYTDPAAALIAGAKKEIAYLTKFGKPLHPFQRLRREVYNYQKQSPLDHLDSLDKYLRIAPYLIPHSNETLTRPTLRHPDLQPNNVFVSEELEITSLIDWQHCAILPLFLQCGIPNSLQNYGDDVSESLTLPELSESKQFEQVLLLRRRQLHYFYVAMTAKLNSTHYDALAYDFSILRRKLFDHASSPWEGDNVTLRADLIYLTENWSDIVAPESSAGGESRAPCPISFTEEEVAECKRLNAAQIEVDEQLQACRDVIGIGAEGWVPLELYEETKQRAIKLKADALEAAESEEERARLSEHWIFDDFDEEGYS</sequence>
<accession>A0A6A6J916</accession>
<name>A0A6A6J916_WESOR</name>
<organism evidence="1 2">
    <name type="scientific">Westerdykella ornata</name>
    <dbReference type="NCBI Taxonomy" id="318751"/>
    <lineage>
        <taxon>Eukaryota</taxon>
        <taxon>Fungi</taxon>
        <taxon>Dikarya</taxon>
        <taxon>Ascomycota</taxon>
        <taxon>Pezizomycotina</taxon>
        <taxon>Dothideomycetes</taxon>
        <taxon>Pleosporomycetidae</taxon>
        <taxon>Pleosporales</taxon>
        <taxon>Sporormiaceae</taxon>
        <taxon>Westerdykella</taxon>
    </lineage>
</organism>
<dbReference type="SUPFAM" id="SSF56112">
    <property type="entry name" value="Protein kinase-like (PK-like)"/>
    <property type="match status" value="1"/>
</dbReference>
<dbReference type="GO" id="GO:0005739">
    <property type="term" value="C:mitochondrion"/>
    <property type="evidence" value="ECO:0007669"/>
    <property type="project" value="TreeGrafter"/>
</dbReference>
<dbReference type="PANTHER" id="PTHR36091">
    <property type="entry name" value="ALTERED INHERITANCE OF MITOCHONDRIA PROTEIN 9, MITOCHONDRIAL"/>
    <property type="match status" value="1"/>
</dbReference>
<proteinExistence type="predicted"/>
<dbReference type="AlphaFoldDB" id="A0A6A6J916"/>
<dbReference type="RefSeq" id="XP_033649248.1">
    <property type="nucleotide sequence ID" value="XM_033800023.1"/>
</dbReference>
<dbReference type="Proteomes" id="UP000800097">
    <property type="component" value="Unassembled WGS sequence"/>
</dbReference>
<evidence type="ECO:0008006" key="3">
    <source>
        <dbReference type="Google" id="ProtNLM"/>
    </source>
</evidence>
<dbReference type="InterPro" id="IPR011009">
    <property type="entry name" value="Kinase-like_dom_sf"/>
</dbReference>
<dbReference type="GeneID" id="54553198"/>
<dbReference type="PANTHER" id="PTHR36091:SF2">
    <property type="entry name" value="AMINOGLYCOSIDE PHOSPHOTRANSFERASE DOMAIN-CONTAINING PROTEIN"/>
    <property type="match status" value="1"/>
</dbReference>